<feature type="transmembrane region" description="Helical" evidence="6">
    <location>
        <begin position="87"/>
        <end position="108"/>
    </location>
</feature>
<dbReference type="AlphaFoldDB" id="W1PXI6"/>
<evidence type="ECO:0000256" key="2">
    <source>
        <dbReference type="ARBA" id="ARBA00007635"/>
    </source>
</evidence>
<accession>W1PXI6</accession>
<gene>
    <name evidence="8" type="ORF">AMTR_s00040p00021660</name>
</gene>
<comment type="subcellular location">
    <subcellularLocation>
        <location evidence="1 6">Membrane</location>
        <topology evidence="1 6">Multi-pass membrane protein</topology>
    </subcellularLocation>
</comment>
<evidence type="ECO:0000259" key="7">
    <source>
        <dbReference type="Pfam" id="PF00892"/>
    </source>
</evidence>
<dbReference type="InterPro" id="IPR030184">
    <property type="entry name" value="WAT1-related"/>
</dbReference>
<evidence type="ECO:0000313" key="8">
    <source>
        <dbReference type="EMBL" id="ERN12963.1"/>
    </source>
</evidence>
<dbReference type="InterPro" id="IPR037185">
    <property type="entry name" value="EmrE-like"/>
</dbReference>
<dbReference type="Proteomes" id="UP000017836">
    <property type="component" value="Unassembled WGS sequence"/>
</dbReference>
<dbReference type="Gramene" id="ERN12963">
    <property type="protein sequence ID" value="ERN12963"/>
    <property type="gene ID" value="AMTR_s00040p00021660"/>
</dbReference>
<dbReference type="PANTHER" id="PTHR31218">
    <property type="entry name" value="WAT1-RELATED PROTEIN"/>
    <property type="match status" value="1"/>
</dbReference>
<dbReference type="InterPro" id="IPR000620">
    <property type="entry name" value="EamA_dom"/>
</dbReference>
<keyword evidence="4 6" id="KW-1133">Transmembrane helix</keyword>
<dbReference type="eggNOG" id="ENOG502QUJ3">
    <property type="taxonomic scope" value="Eukaryota"/>
</dbReference>
<feature type="transmembrane region" description="Helical" evidence="6">
    <location>
        <begin position="200"/>
        <end position="221"/>
    </location>
</feature>
<dbReference type="EMBL" id="KI392591">
    <property type="protein sequence ID" value="ERN12963.1"/>
    <property type="molecule type" value="Genomic_DNA"/>
</dbReference>
<comment type="similarity">
    <text evidence="2 6">Belongs to the drug/metabolite transporter (DMT) superfamily. Plant drug/metabolite exporter (P-DME) (TC 2.A.7.4) family.</text>
</comment>
<feature type="transmembrane region" description="Helical" evidence="6">
    <location>
        <begin position="236"/>
        <end position="257"/>
    </location>
</feature>
<keyword evidence="5 6" id="KW-0472">Membrane</keyword>
<name>W1PXI6_AMBTC</name>
<dbReference type="OMA" id="METIKFH"/>
<organism evidence="8 9">
    <name type="scientific">Amborella trichopoda</name>
    <dbReference type="NCBI Taxonomy" id="13333"/>
    <lineage>
        <taxon>Eukaryota</taxon>
        <taxon>Viridiplantae</taxon>
        <taxon>Streptophyta</taxon>
        <taxon>Embryophyta</taxon>
        <taxon>Tracheophyta</taxon>
        <taxon>Spermatophyta</taxon>
        <taxon>Magnoliopsida</taxon>
        <taxon>Amborellales</taxon>
        <taxon>Amborellaceae</taxon>
        <taxon>Amborella</taxon>
    </lineage>
</organism>
<evidence type="ECO:0000256" key="4">
    <source>
        <dbReference type="ARBA" id="ARBA00022989"/>
    </source>
</evidence>
<feature type="transmembrane region" description="Helical" evidence="6">
    <location>
        <begin position="264"/>
        <end position="285"/>
    </location>
</feature>
<feature type="domain" description="EamA" evidence="7">
    <location>
        <begin position="170"/>
        <end position="292"/>
    </location>
</feature>
<sequence length="314" mass="34770">MILSQSIYAGLTLFSKVAIKGGMNPYVFVVYRQAIASAVLAPFAYFFERKKAPAMSFTLFCKVFLLALIGITVSMDLYYVAFKYTTATFAAATSNAIPALTFLMAILLRMERLNMGYVHGQVKVVGAVICITGAFILSLYKGPPLKSLNLHHSSLHSITSSTASKDEWVKGAFLMLTCNAAWALWLVLQAPLMKAYPAKLTLTTLQCFLSALQSAIVAFAIERRPSSWKLNWDLNLLSVVYCGVAVTGLTYWLNLWCIEKKGPVFTAMFTPLVLLITAILSALLWNEPLYWGRPSGFSPGRRRVLRLFVSSKLT</sequence>
<evidence type="ECO:0000256" key="5">
    <source>
        <dbReference type="ARBA" id="ARBA00023136"/>
    </source>
</evidence>
<keyword evidence="3 6" id="KW-0812">Transmembrane</keyword>
<dbReference type="GO" id="GO:0005886">
    <property type="term" value="C:plasma membrane"/>
    <property type="evidence" value="ECO:0000318"/>
    <property type="project" value="GO_Central"/>
</dbReference>
<evidence type="ECO:0000256" key="6">
    <source>
        <dbReference type="RuleBase" id="RU363077"/>
    </source>
</evidence>
<dbReference type="HOGENOM" id="CLU_025359_1_0_1"/>
<keyword evidence="9" id="KW-1185">Reference proteome</keyword>
<protein>
    <recommendedName>
        <fullName evidence="6">WAT1-related protein</fullName>
    </recommendedName>
</protein>
<evidence type="ECO:0000256" key="1">
    <source>
        <dbReference type="ARBA" id="ARBA00004141"/>
    </source>
</evidence>
<dbReference type="GO" id="GO:0022857">
    <property type="term" value="F:transmembrane transporter activity"/>
    <property type="evidence" value="ECO:0007669"/>
    <property type="project" value="InterPro"/>
</dbReference>
<reference evidence="9" key="1">
    <citation type="journal article" date="2013" name="Science">
        <title>The Amborella genome and the evolution of flowering plants.</title>
        <authorList>
            <consortium name="Amborella Genome Project"/>
        </authorList>
    </citation>
    <scope>NUCLEOTIDE SEQUENCE [LARGE SCALE GENOMIC DNA]</scope>
</reference>
<feature type="transmembrane region" description="Helical" evidence="6">
    <location>
        <begin position="59"/>
        <end position="81"/>
    </location>
</feature>
<feature type="domain" description="EamA" evidence="7">
    <location>
        <begin position="2"/>
        <end position="138"/>
    </location>
</feature>
<dbReference type="SUPFAM" id="SSF103481">
    <property type="entry name" value="Multidrug resistance efflux transporter EmrE"/>
    <property type="match status" value="2"/>
</dbReference>
<evidence type="ECO:0000256" key="3">
    <source>
        <dbReference type="ARBA" id="ARBA00022692"/>
    </source>
</evidence>
<feature type="transmembrane region" description="Helical" evidence="6">
    <location>
        <begin position="26"/>
        <end position="47"/>
    </location>
</feature>
<feature type="transmembrane region" description="Helical" evidence="6">
    <location>
        <begin position="120"/>
        <end position="140"/>
    </location>
</feature>
<dbReference type="Pfam" id="PF00892">
    <property type="entry name" value="EamA"/>
    <property type="match status" value="2"/>
</dbReference>
<feature type="transmembrane region" description="Helical" evidence="6">
    <location>
        <begin position="168"/>
        <end position="188"/>
    </location>
</feature>
<evidence type="ECO:0000313" key="9">
    <source>
        <dbReference type="Proteomes" id="UP000017836"/>
    </source>
</evidence>
<proteinExistence type="inferred from homology"/>